<evidence type="ECO:0000313" key="2">
    <source>
        <dbReference type="EMBL" id="GIQ87645.1"/>
    </source>
</evidence>
<protein>
    <recommendedName>
        <fullName evidence="4">MIB/HERC2 domain-containing protein</fullName>
    </recommendedName>
</protein>
<dbReference type="SUPFAM" id="SSF159034">
    <property type="entry name" value="Mib/herc2 domain-like"/>
    <property type="match status" value="1"/>
</dbReference>
<feature type="compositionally biased region" description="Basic and acidic residues" evidence="1">
    <location>
        <begin position="46"/>
        <end position="55"/>
    </location>
</feature>
<name>A0A9K3GMH1_9EUKA</name>
<evidence type="ECO:0000256" key="1">
    <source>
        <dbReference type="SAM" id="MobiDB-lite"/>
    </source>
</evidence>
<gene>
    <name evidence="2" type="ORF">KIPB_009724</name>
</gene>
<sequence>MSWFPNEEERAKLGAPIWIGLAPQNNENGDGVLVGSDLKIGAKVRRGNDADKDSQPDGVSEGELVGISESEPTLVLVKWDNDGTTHTYRAKPGCAQLEYV</sequence>
<dbReference type="AlphaFoldDB" id="A0A9K3GMH1"/>
<dbReference type="Gene3D" id="2.30.30.40">
    <property type="entry name" value="SH3 Domains"/>
    <property type="match status" value="1"/>
</dbReference>
<dbReference type="Proteomes" id="UP000265618">
    <property type="component" value="Unassembled WGS sequence"/>
</dbReference>
<accession>A0A9K3GMH1</accession>
<dbReference type="InterPro" id="IPR037252">
    <property type="entry name" value="Mib_Herc2_sf"/>
</dbReference>
<proteinExistence type="predicted"/>
<keyword evidence="3" id="KW-1185">Reference proteome</keyword>
<evidence type="ECO:0000313" key="3">
    <source>
        <dbReference type="Proteomes" id="UP000265618"/>
    </source>
</evidence>
<feature type="region of interest" description="Disordered" evidence="1">
    <location>
        <begin position="45"/>
        <end position="65"/>
    </location>
</feature>
<dbReference type="GO" id="GO:0004842">
    <property type="term" value="F:ubiquitin-protein transferase activity"/>
    <property type="evidence" value="ECO:0007669"/>
    <property type="project" value="InterPro"/>
</dbReference>
<dbReference type="EMBL" id="BDIP01003388">
    <property type="protein sequence ID" value="GIQ87645.1"/>
    <property type="molecule type" value="Genomic_DNA"/>
</dbReference>
<comment type="caution">
    <text evidence="2">The sequence shown here is derived from an EMBL/GenBank/DDBJ whole genome shotgun (WGS) entry which is preliminary data.</text>
</comment>
<dbReference type="GO" id="GO:0046872">
    <property type="term" value="F:metal ion binding"/>
    <property type="evidence" value="ECO:0007669"/>
    <property type="project" value="InterPro"/>
</dbReference>
<evidence type="ECO:0008006" key="4">
    <source>
        <dbReference type="Google" id="ProtNLM"/>
    </source>
</evidence>
<organism evidence="2 3">
    <name type="scientific">Kipferlia bialata</name>
    <dbReference type="NCBI Taxonomy" id="797122"/>
    <lineage>
        <taxon>Eukaryota</taxon>
        <taxon>Metamonada</taxon>
        <taxon>Carpediemonas-like organisms</taxon>
        <taxon>Kipferlia</taxon>
    </lineage>
</organism>
<reference evidence="2 3" key="1">
    <citation type="journal article" date="2018" name="PLoS ONE">
        <title>The draft genome of Kipferlia bialata reveals reductive genome evolution in fornicate parasites.</title>
        <authorList>
            <person name="Tanifuji G."/>
            <person name="Takabayashi S."/>
            <person name="Kume K."/>
            <person name="Takagi M."/>
            <person name="Nakayama T."/>
            <person name="Kamikawa R."/>
            <person name="Inagaki Y."/>
            <person name="Hashimoto T."/>
        </authorList>
    </citation>
    <scope>NUCLEOTIDE SEQUENCE [LARGE SCALE GENOMIC DNA]</scope>
    <source>
        <strain evidence="2">NY0173</strain>
    </source>
</reference>